<organism evidence="1 2">
    <name type="scientific">Pseudotabrizicola algicola</name>
    <dbReference type="NCBI Taxonomy" id="2709381"/>
    <lineage>
        <taxon>Bacteria</taxon>
        <taxon>Pseudomonadati</taxon>
        <taxon>Pseudomonadota</taxon>
        <taxon>Alphaproteobacteria</taxon>
        <taxon>Rhodobacterales</taxon>
        <taxon>Paracoccaceae</taxon>
        <taxon>Pseudotabrizicola</taxon>
    </lineage>
</organism>
<dbReference type="RefSeq" id="WP_164612160.1">
    <property type="nucleotide sequence ID" value="NZ_JAAIKE010000003.1"/>
</dbReference>
<dbReference type="Proteomes" id="UP000481421">
    <property type="component" value="Unassembled WGS sequence"/>
</dbReference>
<name>A0A6B3RV52_9RHOB</name>
<keyword evidence="2" id="KW-1185">Reference proteome</keyword>
<sequence>MALPPHAADWMNRAEIDYIGPFVKAWAAFNAWYRHASGSRKDRDGLRFVKTQPNPVRSGIMPLLRPMQRDGHGNIIPDGEPAQKLKLLIRDLHVCLDGFHIEVTRDEDVVERISFRSVCISNGAALPQSSDSYGLRYRVEKANGGWQCTVKSIANPANVRATIPTVGFDVDALQAHEQFAALSVAQRATLLEVFNRCNPRPFTDLFAGGGAGIVASDITFRCSDQQLFEGLIEVIYGLRNTLLHGELQPSPQAFAAYEPAYRILLTFLGCVR</sequence>
<gene>
    <name evidence="1" type="ORF">G3572_12210</name>
</gene>
<accession>A0A6B3RV52</accession>
<protein>
    <submittedName>
        <fullName evidence="1">Uncharacterized protein</fullName>
    </submittedName>
</protein>
<reference evidence="1 2" key="1">
    <citation type="submission" date="2020-02" db="EMBL/GenBank/DDBJ databases">
        <title>Rhodobacter algicola sp. nov., isolated from microalga culture.</title>
        <authorList>
            <person name="Park C.-Y."/>
        </authorList>
    </citation>
    <scope>NUCLEOTIDE SEQUENCE [LARGE SCALE GENOMIC DNA]</scope>
    <source>
        <strain evidence="1 2">ETT8</strain>
    </source>
</reference>
<comment type="caution">
    <text evidence="1">The sequence shown here is derived from an EMBL/GenBank/DDBJ whole genome shotgun (WGS) entry which is preliminary data.</text>
</comment>
<proteinExistence type="predicted"/>
<evidence type="ECO:0000313" key="1">
    <source>
        <dbReference type="EMBL" id="NEX46972.1"/>
    </source>
</evidence>
<evidence type="ECO:0000313" key="2">
    <source>
        <dbReference type="Proteomes" id="UP000481421"/>
    </source>
</evidence>
<dbReference type="AlphaFoldDB" id="A0A6B3RV52"/>
<dbReference type="EMBL" id="JAAIKE010000003">
    <property type="protein sequence ID" value="NEX46972.1"/>
    <property type="molecule type" value="Genomic_DNA"/>
</dbReference>